<reference evidence="3 4" key="1">
    <citation type="journal article" date="2024" name="Nat. Commun.">
        <title>Phylogenomics reveals the evolutionary origins of lichenization in chlorophyte algae.</title>
        <authorList>
            <person name="Puginier C."/>
            <person name="Libourel C."/>
            <person name="Otte J."/>
            <person name="Skaloud P."/>
            <person name="Haon M."/>
            <person name="Grisel S."/>
            <person name="Petersen M."/>
            <person name="Berrin J.G."/>
            <person name="Delaux P.M."/>
            <person name="Dal Grande F."/>
            <person name="Keller J."/>
        </authorList>
    </citation>
    <scope>NUCLEOTIDE SEQUENCE [LARGE SCALE GENOMIC DNA]</scope>
    <source>
        <strain evidence="3 4">SAG 2043</strain>
    </source>
</reference>
<feature type="compositionally biased region" description="Pro residues" evidence="1">
    <location>
        <begin position="321"/>
        <end position="332"/>
    </location>
</feature>
<feature type="region of interest" description="Disordered" evidence="1">
    <location>
        <begin position="300"/>
        <end position="335"/>
    </location>
</feature>
<gene>
    <name evidence="3" type="ORF">WJX72_010430</name>
</gene>
<dbReference type="Proteomes" id="UP001489004">
    <property type="component" value="Unassembled WGS sequence"/>
</dbReference>
<keyword evidence="2" id="KW-0732">Signal</keyword>
<keyword evidence="4" id="KW-1185">Reference proteome</keyword>
<name>A0AAW1P8M9_9CHLO</name>
<dbReference type="AlphaFoldDB" id="A0AAW1P8M9"/>
<feature type="signal peptide" evidence="2">
    <location>
        <begin position="1"/>
        <end position="25"/>
    </location>
</feature>
<evidence type="ECO:0000256" key="1">
    <source>
        <dbReference type="SAM" id="MobiDB-lite"/>
    </source>
</evidence>
<evidence type="ECO:0000313" key="4">
    <source>
        <dbReference type="Proteomes" id="UP001489004"/>
    </source>
</evidence>
<sequence>MDLTLSGPGWTAAITLLVLSSAARGICQFCPGVASSASRPGAQDPISLCGGTTTACGYQCCVGDYCYSCGCKEQLTSGELAVSDLLCGAGNSAKNLVQFCTLADPAQPNATTPTTAACISELVDVYFALCSAVLTGTLGQSKTHIGSAAGLRFEPGECLRVPPDTEYCPKQFPRPACCQGDGSCTSQANGRSRLCVAFQDVACCPPYQTFSDSTFVATCAYSCCLGDWCYHCDCTGSMTFSEIALQNGFCLAASSSTTASEFCYNVEDILNRPDNAPRSLTCQSSSAVIKASICAPTNRKDSVKVTPGGSEFSPANQVLQPPSPSAAEPPNPSQVRYPPGRCVTVPASQRYCPIAYPQLGCCALDGSCTAVPNGRVCELGDAIACCHAIQMATSRVPAPTAPGKAPARVPASTPLPSQESSGYFCIGLEATQQLAALCDGTTTTCSYQCCSGDFCYFCGCADGLTASEAAVQARFCEAALGATNLTQFCNASSLARLSTSELNRKFAATDTCKSASSDVYDNMCNPSTLAGLSDTHLPTTAVSHKPGECVVVTSATPHCPKSYPNPACCDPVLGVCASQVNGRSLFCLRSGAVGCCPPYPALYSNFSSAAPPLPMPAASAPTGALPLRSGLSAPVPAPSAEAKPFFCPGHAYVADIVVTNCDGGVTTCKTRCCSGDSCFYCQCSGRVTASEQAAIDGLCIPAQTARTALEFCTAVHNQLMGPNQPGSQACSSSSTSTYNTMCFPTLYDTIITPASYAFRALYPPDNAGTPVIPAWPVDAVSFPPSDCLLMPYDIEYCPATLPYQPLHAVLLSLAALPGRPPLKRLQLY</sequence>
<protein>
    <submittedName>
        <fullName evidence="3">Uncharacterized protein</fullName>
    </submittedName>
</protein>
<feature type="chain" id="PRO_5043766263" evidence="2">
    <location>
        <begin position="26"/>
        <end position="828"/>
    </location>
</feature>
<organism evidence="3 4">
    <name type="scientific">[Myrmecia] bisecta</name>
    <dbReference type="NCBI Taxonomy" id="41462"/>
    <lineage>
        <taxon>Eukaryota</taxon>
        <taxon>Viridiplantae</taxon>
        <taxon>Chlorophyta</taxon>
        <taxon>core chlorophytes</taxon>
        <taxon>Trebouxiophyceae</taxon>
        <taxon>Trebouxiales</taxon>
        <taxon>Trebouxiaceae</taxon>
        <taxon>Myrmecia</taxon>
    </lineage>
</organism>
<comment type="caution">
    <text evidence="3">The sequence shown here is derived from an EMBL/GenBank/DDBJ whole genome shotgun (WGS) entry which is preliminary data.</text>
</comment>
<evidence type="ECO:0000313" key="3">
    <source>
        <dbReference type="EMBL" id="KAK9804383.1"/>
    </source>
</evidence>
<accession>A0AAW1P8M9</accession>
<evidence type="ECO:0000256" key="2">
    <source>
        <dbReference type="SAM" id="SignalP"/>
    </source>
</evidence>
<dbReference type="EMBL" id="JALJOR010000018">
    <property type="protein sequence ID" value="KAK9804383.1"/>
    <property type="molecule type" value="Genomic_DNA"/>
</dbReference>
<proteinExistence type="predicted"/>